<dbReference type="GeneID" id="63755870"/>
<dbReference type="AlphaFoldDB" id="A0A1L9TFQ9"/>
<evidence type="ECO:0000313" key="3">
    <source>
        <dbReference type="Proteomes" id="UP000184356"/>
    </source>
</evidence>
<dbReference type="Proteomes" id="UP000184356">
    <property type="component" value="Unassembled WGS sequence"/>
</dbReference>
<proteinExistence type="predicted"/>
<accession>A0A1L9TFQ9</accession>
<keyword evidence="1" id="KW-0812">Transmembrane</keyword>
<dbReference type="EMBL" id="KV878587">
    <property type="protein sequence ID" value="OJJ58270.1"/>
    <property type="molecule type" value="Genomic_DNA"/>
</dbReference>
<name>A0A1L9TFQ9_9EURO</name>
<evidence type="ECO:0000256" key="1">
    <source>
        <dbReference type="SAM" id="Phobius"/>
    </source>
</evidence>
<dbReference type="PROSITE" id="PS51257">
    <property type="entry name" value="PROKAR_LIPOPROTEIN"/>
    <property type="match status" value="1"/>
</dbReference>
<organism evidence="2 3">
    <name type="scientific">Aspergillus sydowii CBS 593.65</name>
    <dbReference type="NCBI Taxonomy" id="1036612"/>
    <lineage>
        <taxon>Eukaryota</taxon>
        <taxon>Fungi</taxon>
        <taxon>Dikarya</taxon>
        <taxon>Ascomycota</taxon>
        <taxon>Pezizomycotina</taxon>
        <taxon>Eurotiomycetes</taxon>
        <taxon>Eurotiomycetidae</taxon>
        <taxon>Eurotiales</taxon>
        <taxon>Aspergillaceae</taxon>
        <taxon>Aspergillus</taxon>
        <taxon>Aspergillus subgen. Nidulantes</taxon>
    </lineage>
</organism>
<gene>
    <name evidence="2" type="ORF">ASPSYDRAFT_1044068</name>
</gene>
<evidence type="ECO:0000313" key="2">
    <source>
        <dbReference type="EMBL" id="OJJ58270.1"/>
    </source>
</evidence>
<keyword evidence="3" id="KW-1185">Reference proteome</keyword>
<reference evidence="3" key="1">
    <citation type="journal article" date="2017" name="Genome Biol.">
        <title>Comparative genomics reveals high biological diversity and specific adaptations in the industrially and medically important fungal genus Aspergillus.</title>
        <authorList>
            <person name="de Vries R.P."/>
            <person name="Riley R."/>
            <person name="Wiebenga A."/>
            <person name="Aguilar-Osorio G."/>
            <person name="Amillis S."/>
            <person name="Uchima C.A."/>
            <person name="Anderluh G."/>
            <person name="Asadollahi M."/>
            <person name="Askin M."/>
            <person name="Barry K."/>
            <person name="Battaglia E."/>
            <person name="Bayram O."/>
            <person name="Benocci T."/>
            <person name="Braus-Stromeyer S.A."/>
            <person name="Caldana C."/>
            <person name="Canovas D."/>
            <person name="Cerqueira G.C."/>
            <person name="Chen F."/>
            <person name="Chen W."/>
            <person name="Choi C."/>
            <person name="Clum A."/>
            <person name="Dos Santos R.A."/>
            <person name="Damasio A.R."/>
            <person name="Diallinas G."/>
            <person name="Emri T."/>
            <person name="Fekete E."/>
            <person name="Flipphi M."/>
            <person name="Freyberg S."/>
            <person name="Gallo A."/>
            <person name="Gournas C."/>
            <person name="Habgood R."/>
            <person name="Hainaut M."/>
            <person name="Harispe M.L."/>
            <person name="Henrissat B."/>
            <person name="Hilden K.S."/>
            <person name="Hope R."/>
            <person name="Hossain A."/>
            <person name="Karabika E."/>
            <person name="Karaffa L."/>
            <person name="Karanyi Z."/>
            <person name="Krasevec N."/>
            <person name="Kuo A."/>
            <person name="Kusch H."/>
            <person name="LaButti K."/>
            <person name="Lagendijk E.L."/>
            <person name="Lapidus A."/>
            <person name="Levasseur A."/>
            <person name="Lindquist E."/>
            <person name="Lipzen A."/>
            <person name="Logrieco A.F."/>
            <person name="MacCabe A."/>
            <person name="Maekelae M.R."/>
            <person name="Malavazi I."/>
            <person name="Melin P."/>
            <person name="Meyer V."/>
            <person name="Mielnichuk N."/>
            <person name="Miskei M."/>
            <person name="Molnar A.P."/>
            <person name="Mule G."/>
            <person name="Ngan C.Y."/>
            <person name="Orejas M."/>
            <person name="Orosz E."/>
            <person name="Ouedraogo J.P."/>
            <person name="Overkamp K.M."/>
            <person name="Park H.-S."/>
            <person name="Perrone G."/>
            <person name="Piumi F."/>
            <person name="Punt P.J."/>
            <person name="Ram A.F."/>
            <person name="Ramon A."/>
            <person name="Rauscher S."/>
            <person name="Record E."/>
            <person name="Riano-Pachon D.M."/>
            <person name="Robert V."/>
            <person name="Roehrig J."/>
            <person name="Ruller R."/>
            <person name="Salamov A."/>
            <person name="Salih N.S."/>
            <person name="Samson R.A."/>
            <person name="Sandor E."/>
            <person name="Sanguinetti M."/>
            <person name="Schuetze T."/>
            <person name="Sepcic K."/>
            <person name="Shelest E."/>
            <person name="Sherlock G."/>
            <person name="Sophianopoulou V."/>
            <person name="Squina F.M."/>
            <person name="Sun H."/>
            <person name="Susca A."/>
            <person name="Todd R.B."/>
            <person name="Tsang A."/>
            <person name="Unkles S.E."/>
            <person name="van de Wiele N."/>
            <person name="van Rossen-Uffink D."/>
            <person name="Oliveira J.V."/>
            <person name="Vesth T.C."/>
            <person name="Visser J."/>
            <person name="Yu J.-H."/>
            <person name="Zhou M."/>
            <person name="Andersen M.R."/>
            <person name="Archer D.B."/>
            <person name="Baker S.E."/>
            <person name="Benoit I."/>
            <person name="Brakhage A.A."/>
            <person name="Braus G.H."/>
            <person name="Fischer R."/>
            <person name="Frisvad J.C."/>
            <person name="Goldman G.H."/>
            <person name="Houbraken J."/>
            <person name="Oakley B."/>
            <person name="Pocsi I."/>
            <person name="Scazzocchio C."/>
            <person name="Seiboth B."/>
            <person name="vanKuyk P.A."/>
            <person name="Wortman J."/>
            <person name="Dyer P.S."/>
            <person name="Grigoriev I.V."/>
        </authorList>
    </citation>
    <scope>NUCLEOTIDE SEQUENCE [LARGE SCALE GENOMIC DNA]</scope>
    <source>
        <strain evidence="3">CBS 593.65</strain>
    </source>
</reference>
<keyword evidence="1" id="KW-0472">Membrane</keyword>
<sequence length="94" mass="10405">MRCRFGTWFAGLVGAWLACWFPESVFPLGACCLHSFPLFTTYRIVLVVISFWAAFGSSLLLSLQFCRVGIVFTCLRVYASALICSSSGGFRCLT</sequence>
<dbReference type="VEuPathDB" id="FungiDB:ASPSYDRAFT_1044068"/>
<keyword evidence="1" id="KW-1133">Transmembrane helix</keyword>
<protein>
    <submittedName>
        <fullName evidence="2">Uncharacterized protein</fullName>
    </submittedName>
</protein>
<feature type="transmembrane region" description="Helical" evidence="1">
    <location>
        <begin position="42"/>
        <end position="61"/>
    </location>
</feature>
<dbReference type="RefSeq" id="XP_040702076.1">
    <property type="nucleotide sequence ID" value="XM_040839797.1"/>
</dbReference>
<feature type="transmembrane region" description="Helical" evidence="1">
    <location>
        <begin position="68"/>
        <end position="90"/>
    </location>
</feature>